<sequence>MNELYEAIEKKIKASGYPRAISGADVYDDICDQIEGKENGEYILLSKFDEDVVFEYHITIQDENFNLGILTMKTPEGVFKADFDAE</sequence>
<evidence type="ECO:0000313" key="4">
    <source>
        <dbReference type="Proteomes" id="UP000261231"/>
    </source>
</evidence>
<dbReference type="RefSeq" id="WP_015512852.1">
    <property type="nucleotide sequence ID" value="NZ_JAJCNA010000008.1"/>
</dbReference>
<comment type="caution">
    <text evidence="1">The sequence shown here is derived from an EMBL/GenBank/DDBJ whole genome shotgun (WGS) entry which is preliminary data.</text>
</comment>
<organism evidence="1 3">
    <name type="scientific">Coprococcus catus</name>
    <dbReference type="NCBI Taxonomy" id="116085"/>
    <lineage>
        <taxon>Bacteria</taxon>
        <taxon>Bacillati</taxon>
        <taxon>Bacillota</taxon>
        <taxon>Clostridia</taxon>
        <taxon>Lachnospirales</taxon>
        <taxon>Lachnospiraceae</taxon>
        <taxon>Coprococcus</taxon>
    </lineage>
</organism>
<keyword evidence="4" id="KW-1185">Reference proteome</keyword>
<dbReference type="Proteomes" id="UP000260773">
    <property type="component" value="Unassembled WGS sequence"/>
</dbReference>
<accession>A0A3E2TSK0</accession>
<evidence type="ECO:0000313" key="1">
    <source>
        <dbReference type="EMBL" id="RGB81983.1"/>
    </source>
</evidence>
<proteinExistence type="predicted"/>
<dbReference type="Proteomes" id="UP000261231">
    <property type="component" value="Unassembled WGS sequence"/>
</dbReference>
<gene>
    <name evidence="1" type="ORF">DW070_02145</name>
    <name evidence="2" type="ORF">DW747_14085</name>
</gene>
<evidence type="ECO:0000313" key="2">
    <source>
        <dbReference type="EMBL" id="RGC44098.1"/>
    </source>
</evidence>
<dbReference type="EMBL" id="QVEP01000003">
    <property type="protein sequence ID" value="RGB81983.1"/>
    <property type="molecule type" value="Genomic_DNA"/>
</dbReference>
<evidence type="ECO:0000313" key="3">
    <source>
        <dbReference type="Proteomes" id="UP000260773"/>
    </source>
</evidence>
<name>A0A3E2TSK0_9FIRM</name>
<protein>
    <submittedName>
        <fullName evidence="1">Uncharacterized protein</fullName>
    </submittedName>
</protein>
<reference evidence="3 4" key="1">
    <citation type="submission" date="2018-08" db="EMBL/GenBank/DDBJ databases">
        <title>A genome reference for cultivated species of the human gut microbiota.</title>
        <authorList>
            <person name="Zou Y."/>
            <person name="Xue W."/>
            <person name="Luo G."/>
        </authorList>
    </citation>
    <scope>NUCLEOTIDE SEQUENCE [LARGE SCALE GENOMIC DNA]</scope>
    <source>
        <strain evidence="1 3">AF45-17</strain>
        <strain evidence="2 4">AM28-39</strain>
    </source>
</reference>
<dbReference type="OrthoDB" id="1755872at2"/>
<dbReference type="AlphaFoldDB" id="A0A3E2TSK0"/>
<dbReference type="EMBL" id="QVFD01000017">
    <property type="protein sequence ID" value="RGC44098.1"/>
    <property type="molecule type" value="Genomic_DNA"/>
</dbReference>